<name>A0A9J7AYN3_9PROT</name>
<dbReference type="RefSeq" id="WP_257769725.1">
    <property type="nucleotide sequence ID" value="NZ_CP102480.1"/>
</dbReference>
<sequence length="265" mass="29125">MLFDSPHSGRTIPHDFVTRVSLSDLRTGEDAFVDELVSGCLGHGIGLVAAEFPRTYIDVNRGDDDIDESMLDAPWPGGAVPTDKSVRGMGLIRREILKGIPIYDGPLSVAEVERRIEEFYRPYHAAVRAGLDRLHAAHGAVWHVDWHSMKPVGAKMNVDAGAKRPDFVVSDCEGRTAAPEFVEAVAGWLRARGYSVSVNDPYKGAEMIRRFGDPSAGRHSIQIEINRALYIDTERMTRNGGFSGLKRDLDAFSAWLAGYAGERSA</sequence>
<reference evidence="1" key="1">
    <citation type="submission" date="2022-08" db="EMBL/GenBank/DDBJ databases">
        <title>Nisaea acidiphila sp. nov., isolated from a marine algal debris and emended description of the genus Nisaea Urios et al. 2008.</title>
        <authorList>
            <person name="Kwon K."/>
        </authorList>
    </citation>
    <scope>NUCLEOTIDE SEQUENCE</scope>
    <source>
        <strain evidence="1">MEBiC11861</strain>
    </source>
</reference>
<dbReference type="InterPro" id="IPR007709">
    <property type="entry name" value="N-FG_amidohydro"/>
</dbReference>
<dbReference type="Proteomes" id="UP001060336">
    <property type="component" value="Chromosome"/>
</dbReference>
<keyword evidence="2" id="KW-1185">Reference proteome</keyword>
<organism evidence="1 2">
    <name type="scientific">Nisaea acidiphila</name>
    <dbReference type="NCBI Taxonomy" id="1862145"/>
    <lineage>
        <taxon>Bacteria</taxon>
        <taxon>Pseudomonadati</taxon>
        <taxon>Pseudomonadota</taxon>
        <taxon>Alphaproteobacteria</taxon>
        <taxon>Rhodospirillales</taxon>
        <taxon>Thalassobaculaceae</taxon>
        <taxon>Nisaea</taxon>
    </lineage>
</organism>
<dbReference type="SUPFAM" id="SSF53187">
    <property type="entry name" value="Zn-dependent exopeptidases"/>
    <property type="match status" value="1"/>
</dbReference>
<dbReference type="AlphaFoldDB" id="A0A9J7AYN3"/>
<dbReference type="EMBL" id="CP102480">
    <property type="protein sequence ID" value="UUX50541.1"/>
    <property type="molecule type" value="Genomic_DNA"/>
</dbReference>
<evidence type="ECO:0000313" key="1">
    <source>
        <dbReference type="EMBL" id="UUX50541.1"/>
    </source>
</evidence>
<evidence type="ECO:0000313" key="2">
    <source>
        <dbReference type="Proteomes" id="UP001060336"/>
    </source>
</evidence>
<dbReference type="Pfam" id="PF05013">
    <property type="entry name" value="FGase"/>
    <property type="match status" value="1"/>
</dbReference>
<protein>
    <submittedName>
        <fullName evidence="1">N-formylglutamate amidohydrolase</fullName>
    </submittedName>
</protein>
<dbReference type="Gene3D" id="3.40.630.40">
    <property type="entry name" value="Zn-dependent exopeptidases"/>
    <property type="match status" value="1"/>
</dbReference>
<accession>A0A9J7AYN3</accession>
<dbReference type="KEGG" id="naci:NUH88_02350"/>
<gene>
    <name evidence="1" type="ORF">NUH88_02350</name>
</gene>
<proteinExistence type="predicted"/>